<evidence type="ECO:0000313" key="4">
    <source>
        <dbReference type="Proteomes" id="UP000824193"/>
    </source>
</evidence>
<dbReference type="EMBL" id="DXFW01000012">
    <property type="protein sequence ID" value="HIX05221.1"/>
    <property type="molecule type" value="Genomic_DNA"/>
</dbReference>
<feature type="transmembrane region" description="Helical" evidence="1">
    <location>
        <begin position="207"/>
        <end position="228"/>
    </location>
</feature>
<dbReference type="AlphaFoldDB" id="A0A9D1V359"/>
<dbReference type="CDD" id="cd07341">
    <property type="entry name" value="M56_BlaR1_MecR1_like"/>
    <property type="match status" value="1"/>
</dbReference>
<reference evidence="3" key="1">
    <citation type="journal article" date="2021" name="PeerJ">
        <title>Extensive microbial diversity within the chicken gut microbiome revealed by metagenomics and culture.</title>
        <authorList>
            <person name="Gilroy R."/>
            <person name="Ravi A."/>
            <person name="Getino M."/>
            <person name="Pursley I."/>
            <person name="Horton D.L."/>
            <person name="Alikhan N.F."/>
            <person name="Baker D."/>
            <person name="Gharbi K."/>
            <person name="Hall N."/>
            <person name="Watson M."/>
            <person name="Adriaenssens E.M."/>
            <person name="Foster-Nyarko E."/>
            <person name="Jarju S."/>
            <person name="Secka A."/>
            <person name="Antonio M."/>
            <person name="Oren A."/>
            <person name="Chaudhuri R.R."/>
            <person name="La Ragione R."/>
            <person name="Hildebrand F."/>
            <person name="Pallen M.J."/>
        </authorList>
    </citation>
    <scope>NUCLEOTIDE SEQUENCE</scope>
    <source>
        <strain evidence="3">2239</strain>
    </source>
</reference>
<gene>
    <name evidence="3" type="ORF">H9865_03810</name>
</gene>
<feature type="transmembrane region" description="Helical" evidence="1">
    <location>
        <begin position="115"/>
        <end position="137"/>
    </location>
</feature>
<organism evidence="3 4">
    <name type="scientific">Candidatus Allofournierella pullicola</name>
    <dbReference type="NCBI Taxonomy" id="2838596"/>
    <lineage>
        <taxon>Bacteria</taxon>
        <taxon>Bacillati</taxon>
        <taxon>Bacillota</taxon>
        <taxon>Clostridia</taxon>
        <taxon>Eubacteriales</taxon>
        <taxon>Oscillospiraceae</taxon>
        <taxon>Allofournierella</taxon>
    </lineage>
</organism>
<feature type="domain" description="Peptidase M56" evidence="2">
    <location>
        <begin position="12"/>
        <end position="283"/>
    </location>
</feature>
<evidence type="ECO:0000256" key="1">
    <source>
        <dbReference type="SAM" id="Phobius"/>
    </source>
</evidence>
<comment type="caution">
    <text evidence="3">The sequence shown here is derived from an EMBL/GenBank/DDBJ whole genome shotgun (WGS) entry which is preliminary data.</text>
</comment>
<feature type="transmembrane region" description="Helical" evidence="1">
    <location>
        <begin position="12"/>
        <end position="32"/>
    </location>
</feature>
<keyword evidence="1" id="KW-0472">Membrane</keyword>
<keyword evidence="1" id="KW-1133">Transmembrane helix</keyword>
<dbReference type="Proteomes" id="UP000824193">
    <property type="component" value="Unassembled WGS sequence"/>
</dbReference>
<dbReference type="PANTHER" id="PTHR34978:SF3">
    <property type="entry name" value="SLR0241 PROTEIN"/>
    <property type="match status" value="1"/>
</dbReference>
<evidence type="ECO:0000259" key="2">
    <source>
        <dbReference type="Pfam" id="PF05569"/>
    </source>
</evidence>
<dbReference type="InterPro" id="IPR008756">
    <property type="entry name" value="Peptidase_M56"/>
</dbReference>
<feature type="transmembrane region" description="Helical" evidence="1">
    <location>
        <begin position="292"/>
        <end position="312"/>
    </location>
</feature>
<dbReference type="InterPro" id="IPR052173">
    <property type="entry name" value="Beta-lactam_resp_regulator"/>
</dbReference>
<dbReference type="PANTHER" id="PTHR34978">
    <property type="entry name" value="POSSIBLE SENSOR-TRANSDUCER PROTEIN BLAR"/>
    <property type="match status" value="1"/>
</dbReference>
<sequence length="855" mass="93478">MAEWLADLFIELVNRSIAASWLVLAVLVLRLLLRKGPRWASVLLWGLVGFRLVCPFTLESALSLLPSRETVPENIMLSPAPALNSGMAAVDRVVNPIVTETFSPTLGASANPLQVLIPLMALVWVVGILALCLYTLVSWLRLRRRVGEAVLVRDNIFESERVPTPFVFGLIRPHIYLPAALPEAARGPVIAHEEAHIARRDHWWKPLGFALLAVYWFNPLLWAAYILFCRDIELACDERVVRGMGPGQRADYSQALLECSTGRRALGACPLAFGEVGIKTRVKAALHYKKPAFWAVAGALVLCVVMAVVFLTDPLTPRYDFSENAIVSATVWDYTEPNERELNASQLDELTDRLEGLQGLARTSEEGFTPLYALVVELEDGTSLTFNGYKDDGSQVRTEYDGRLWQVTDEEFCKYLYNQWQAGDASEATSGMSPLDEYASALTDTLELKDDQLFFTLPEEVPEGAQLTIQISGRAVYEDGFSQSLHFLEGTVWTPGEQYSIPYDPAYTELGMFLYADYPDGTQEEHIISLNRVIDALLYAQSAPALTPEIADQFIADTLASFTMTANGRYTIEMPGPVPISEDGKTGLYVTINASYSEGVGTFSTESFELTPDDMKFGGGAVSGGFSGNMETLSNVSLNVFFMTDEGENMQSIYARGSLELTPPFTFGEPAGYSEPMAAVYEEHGATKVLYTFSDGSKALLSVNLPDGLLLQGDTTIDEAGIPVLSVLQNGRQVGAVHLCDLGATDEPTLATVDTAADSVPMQIFAAVALSNHAGYEDYHVVQNSDTGAVATARYVWQELGTTDAAVTDPWNSRDCVLAYDWKVLPYFAEFAFADGAMSAQQLSALAESIELSVG</sequence>
<keyword evidence="1" id="KW-0812">Transmembrane</keyword>
<name>A0A9D1V359_9FIRM</name>
<dbReference type="Pfam" id="PF05569">
    <property type="entry name" value="Peptidase_M56"/>
    <property type="match status" value="1"/>
</dbReference>
<reference evidence="3" key="2">
    <citation type="submission" date="2021-04" db="EMBL/GenBank/DDBJ databases">
        <authorList>
            <person name="Gilroy R."/>
        </authorList>
    </citation>
    <scope>NUCLEOTIDE SEQUENCE</scope>
    <source>
        <strain evidence="3">2239</strain>
    </source>
</reference>
<proteinExistence type="predicted"/>
<evidence type="ECO:0000313" key="3">
    <source>
        <dbReference type="EMBL" id="HIX05221.1"/>
    </source>
</evidence>
<protein>
    <submittedName>
        <fullName evidence="3">M56 family metallopeptidase</fullName>
    </submittedName>
</protein>
<accession>A0A9D1V359</accession>